<proteinExistence type="predicted"/>
<dbReference type="AlphaFoldDB" id="G3I1G7"/>
<dbReference type="Proteomes" id="UP000001075">
    <property type="component" value="Unassembled WGS sequence"/>
</dbReference>
<accession>G3I1G7</accession>
<evidence type="ECO:0000313" key="3">
    <source>
        <dbReference type="Proteomes" id="UP000001075"/>
    </source>
</evidence>
<reference evidence="3" key="1">
    <citation type="journal article" date="2011" name="Nat. Biotechnol.">
        <title>The genomic sequence of the Chinese hamster ovary (CHO)-K1 cell line.</title>
        <authorList>
            <person name="Xu X."/>
            <person name="Nagarajan H."/>
            <person name="Lewis N.E."/>
            <person name="Pan S."/>
            <person name="Cai Z."/>
            <person name="Liu X."/>
            <person name="Chen W."/>
            <person name="Xie M."/>
            <person name="Wang W."/>
            <person name="Hammond S."/>
            <person name="Andersen M.R."/>
            <person name="Neff N."/>
            <person name="Passarelli B."/>
            <person name="Koh W."/>
            <person name="Fan H.C."/>
            <person name="Wang J."/>
            <person name="Gui Y."/>
            <person name="Lee K.H."/>
            <person name="Betenbaugh M.J."/>
            <person name="Quake S.R."/>
            <person name="Famili I."/>
            <person name="Palsson B.O."/>
            <person name="Wang J."/>
        </authorList>
    </citation>
    <scope>NUCLEOTIDE SEQUENCE [LARGE SCALE GENOMIC DNA]</scope>
    <source>
        <strain evidence="3">CHO K1 cell line</strain>
    </source>
</reference>
<feature type="region of interest" description="Disordered" evidence="1">
    <location>
        <begin position="79"/>
        <end position="100"/>
    </location>
</feature>
<sequence>MSLLPGAVLRYGVIGCICRSALEPWQLGAGHTVPVKATRQYKALFTQKKKDPLRTRTESLRVSARYDFPSHLRSFERVCDGNTTGTRSRVKGEKVPTAPS</sequence>
<dbReference type="EMBL" id="JH001075">
    <property type="protein sequence ID" value="EGW10034.1"/>
    <property type="molecule type" value="Genomic_DNA"/>
</dbReference>
<name>G3I1G7_CRIGR</name>
<organism evidence="2 3">
    <name type="scientific">Cricetulus griseus</name>
    <name type="common">Chinese hamster</name>
    <name type="synonym">Cricetulus barabensis griseus</name>
    <dbReference type="NCBI Taxonomy" id="10029"/>
    <lineage>
        <taxon>Eukaryota</taxon>
        <taxon>Metazoa</taxon>
        <taxon>Chordata</taxon>
        <taxon>Craniata</taxon>
        <taxon>Vertebrata</taxon>
        <taxon>Euteleostomi</taxon>
        <taxon>Mammalia</taxon>
        <taxon>Eutheria</taxon>
        <taxon>Euarchontoglires</taxon>
        <taxon>Glires</taxon>
        <taxon>Rodentia</taxon>
        <taxon>Myomorpha</taxon>
        <taxon>Muroidea</taxon>
        <taxon>Cricetidae</taxon>
        <taxon>Cricetinae</taxon>
        <taxon>Cricetulus</taxon>
    </lineage>
</organism>
<evidence type="ECO:0000313" key="2">
    <source>
        <dbReference type="EMBL" id="EGW10034.1"/>
    </source>
</evidence>
<protein>
    <submittedName>
        <fullName evidence="2">Uncharacterized protein</fullName>
    </submittedName>
</protein>
<dbReference type="InParanoid" id="G3I1G7"/>
<evidence type="ECO:0000256" key="1">
    <source>
        <dbReference type="SAM" id="MobiDB-lite"/>
    </source>
</evidence>
<gene>
    <name evidence="2" type="ORF">I79_017222</name>
</gene>